<evidence type="ECO:0000259" key="5">
    <source>
        <dbReference type="PROSITE" id="PS51194"/>
    </source>
</evidence>
<dbReference type="AlphaFoldDB" id="A0A1G6QPE4"/>
<dbReference type="GO" id="GO:0006270">
    <property type="term" value="P:DNA replication initiation"/>
    <property type="evidence" value="ECO:0007669"/>
    <property type="project" value="TreeGrafter"/>
</dbReference>
<dbReference type="EMBL" id="FMZA01000023">
    <property type="protein sequence ID" value="SDC94143.1"/>
    <property type="molecule type" value="Genomic_DNA"/>
</dbReference>
<dbReference type="STRING" id="1236220.SAMN04488112_1239"/>
<evidence type="ECO:0000313" key="7">
    <source>
        <dbReference type="Proteomes" id="UP000199387"/>
    </source>
</evidence>
<dbReference type="SMART" id="SM00487">
    <property type="entry name" value="DEXDc"/>
    <property type="match status" value="1"/>
</dbReference>
<dbReference type="Gene3D" id="3.40.50.300">
    <property type="entry name" value="P-loop containing nucleotide triphosphate hydrolases"/>
    <property type="match status" value="2"/>
</dbReference>
<dbReference type="PANTHER" id="PTHR30580:SF1">
    <property type="entry name" value="COMF OPERON PROTEIN 1"/>
    <property type="match status" value="1"/>
</dbReference>
<dbReference type="InterPro" id="IPR014001">
    <property type="entry name" value="Helicase_ATP-bd"/>
</dbReference>
<dbReference type="PROSITE" id="PS51192">
    <property type="entry name" value="HELICASE_ATP_BIND_1"/>
    <property type="match status" value="1"/>
</dbReference>
<evidence type="ECO:0000256" key="3">
    <source>
        <dbReference type="ARBA" id="ARBA00023125"/>
    </source>
</evidence>
<dbReference type="GO" id="GO:0006302">
    <property type="term" value="P:double-strand break repair"/>
    <property type="evidence" value="ECO:0007669"/>
    <property type="project" value="TreeGrafter"/>
</dbReference>
<keyword evidence="2" id="KW-0067">ATP-binding</keyword>
<dbReference type="SMART" id="SM00490">
    <property type="entry name" value="HELICc"/>
    <property type="match status" value="1"/>
</dbReference>
<evidence type="ECO:0000256" key="2">
    <source>
        <dbReference type="ARBA" id="ARBA00022840"/>
    </source>
</evidence>
<proteinExistence type="predicted"/>
<evidence type="ECO:0000259" key="4">
    <source>
        <dbReference type="PROSITE" id="PS51192"/>
    </source>
</evidence>
<dbReference type="Pfam" id="PF00270">
    <property type="entry name" value="DEAD"/>
    <property type="match status" value="1"/>
</dbReference>
<dbReference type="PROSITE" id="PS51194">
    <property type="entry name" value="HELICASE_CTER"/>
    <property type="match status" value="1"/>
</dbReference>
<name>A0A1G6QPE4_9BACL</name>
<dbReference type="GO" id="GO:0005524">
    <property type="term" value="F:ATP binding"/>
    <property type="evidence" value="ECO:0007669"/>
    <property type="project" value="UniProtKB-KW"/>
</dbReference>
<keyword evidence="3" id="KW-0238">DNA-binding</keyword>
<dbReference type="OrthoDB" id="2077914at2"/>
<dbReference type="InterPro" id="IPR027417">
    <property type="entry name" value="P-loop_NTPase"/>
</dbReference>
<feature type="domain" description="Helicase ATP-binding" evidence="4">
    <location>
        <begin position="207"/>
        <end position="359"/>
    </location>
</feature>
<keyword evidence="7" id="KW-1185">Reference proteome</keyword>
<dbReference type="InterPro" id="IPR011545">
    <property type="entry name" value="DEAD/DEAH_box_helicase_dom"/>
</dbReference>
<sequence length="547" mass="61938">MLYTTYQVMDDIRVTLAPEVDRLYWRTRGQSIRKTGTTPSFGQAFSRATRRMSREPPVAGGAGTQRLEKYANHLQQWLGGQAFTREELDQALAVAGVAGARPDEGLQWLVLTGRAQLLPGVDMTGPAIRWRCNRCGAGGKWIRRGACAKCEKACAWCDHCIRLGKSRACTPIVLIEPASDPVAVDKVTSILPLLSDPQWDAASRCLDWLEEEGEELLVQAVTGAGKTEMMFPMVRRVLEEGERVLWVAPRQEAVREVADRLRRSFPEIRVAELHGDSGDRWVNQSIAAATVQQAVRFYHRFRLAVVDEVEAYPLREEQIWQFGVRRAIRNEGKRVYLTATPPKSWLNRARRGKRKLVTVPARYHGFPLPVPRLHRVWRLQHKTDRGRPIPVLERFLKEAIEQKGQVLLFVPRVTDTWRLLRWFDSRMPGLRAKCGVVSSRGGERAEMVRRFMTGEVKVLITTTILERGVTVPRCHVAVVGADHPVFDGAALVQIAGRVGRSAAYQEGEVLFISSLRTEAQLRAVRDIRECNRLARRKGYLSARRYAL</sequence>
<dbReference type="Pfam" id="PF00271">
    <property type="entry name" value="Helicase_C"/>
    <property type="match status" value="1"/>
</dbReference>
<organism evidence="6 7">
    <name type="scientific">Melghirimyces thermohalophilus</name>
    <dbReference type="NCBI Taxonomy" id="1236220"/>
    <lineage>
        <taxon>Bacteria</taxon>
        <taxon>Bacillati</taxon>
        <taxon>Bacillota</taxon>
        <taxon>Bacilli</taxon>
        <taxon>Bacillales</taxon>
        <taxon>Thermoactinomycetaceae</taxon>
        <taxon>Melghirimyces</taxon>
    </lineage>
</organism>
<gene>
    <name evidence="6" type="ORF">SAMN04488112_1239</name>
</gene>
<keyword evidence="1" id="KW-0547">Nucleotide-binding</keyword>
<reference evidence="6 7" key="1">
    <citation type="submission" date="2016-10" db="EMBL/GenBank/DDBJ databases">
        <authorList>
            <person name="de Groot N.N."/>
        </authorList>
    </citation>
    <scope>NUCLEOTIDE SEQUENCE [LARGE SCALE GENOMIC DNA]</scope>
    <source>
        <strain evidence="6 7">DSM 45514</strain>
    </source>
</reference>
<dbReference type="GO" id="GO:0043138">
    <property type="term" value="F:3'-5' DNA helicase activity"/>
    <property type="evidence" value="ECO:0007669"/>
    <property type="project" value="TreeGrafter"/>
</dbReference>
<feature type="domain" description="Helicase C-terminal" evidence="5">
    <location>
        <begin position="391"/>
        <end position="547"/>
    </location>
</feature>
<dbReference type="GO" id="GO:0006310">
    <property type="term" value="P:DNA recombination"/>
    <property type="evidence" value="ECO:0007669"/>
    <property type="project" value="TreeGrafter"/>
</dbReference>
<accession>A0A1G6QPE4</accession>
<dbReference type="PANTHER" id="PTHR30580">
    <property type="entry name" value="PRIMOSOMAL PROTEIN N"/>
    <property type="match status" value="1"/>
</dbReference>
<dbReference type="SUPFAM" id="SSF52540">
    <property type="entry name" value="P-loop containing nucleoside triphosphate hydrolases"/>
    <property type="match status" value="1"/>
</dbReference>
<dbReference type="Proteomes" id="UP000199387">
    <property type="component" value="Unassembled WGS sequence"/>
</dbReference>
<protein>
    <submittedName>
        <fullName evidence="6">Competence protein ComFA</fullName>
    </submittedName>
</protein>
<dbReference type="RefSeq" id="WP_091572681.1">
    <property type="nucleotide sequence ID" value="NZ_FMZA01000023.1"/>
</dbReference>
<dbReference type="InterPro" id="IPR001650">
    <property type="entry name" value="Helicase_C-like"/>
</dbReference>
<dbReference type="GO" id="GO:0003677">
    <property type="term" value="F:DNA binding"/>
    <property type="evidence" value="ECO:0007669"/>
    <property type="project" value="UniProtKB-KW"/>
</dbReference>
<evidence type="ECO:0000256" key="1">
    <source>
        <dbReference type="ARBA" id="ARBA00022741"/>
    </source>
</evidence>
<evidence type="ECO:0000313" key="6">
    <source>
        <dbReference type="EMBL" id="SDC94143.1"/>
    </source>
</evidence>